<comment type="similarity">
    <text evidence="2">Belongs to the glycosyltransferase 15 family.</text>
</comment>
<comment type="subcellular location">
    <subcellularLocation>
        <location evidence="1">Membrane</location>
        <topology evidence="1">Single-pass type II membrane protein</topology>
    </subcellularLocation>
</comment>
<evidence type="ECO:0008006" key="9">
    <source>
        <dbReference type="Google" id="ProtNLM"/>
    </source>
</evidence>
<dbReference type="GO" id="GO:0005794">
    <property type="term" value="C:Golgi apparatus"/>
    <property type="evidence" value="ECO:0007669"/>
    <property type="project" value="TreeGrafter"/>
</dbReference>
<dbReference type="GeneID" id="13884587"/>
<dbReference type="Gene3D" id="3.90.550.10">
    <property type="entry name" value="Spore Coat Polysaccharide Biosynthesis Protein SpsA, Chain A"/>
    <property type="match status" value="1"/>
</dbReference>
<dbReference type="GO" id="GO:0006493">
    <property type="term" value="P:protein O-linked glycosylation"/>
    <property type="evidence" value="ECO:0007669"/>
    <property type="project" value="TreeGrafter"/>
</dbReference>
<dbReference type="STRING" id="1071382.H2AXJ6"/>
<dbReference type="InParanoid" id="H2AXJ6"/>
<dbReference type="GO" id="GO:0000026">
    <property type="term" value="F:alpha-1,2-mannosyltransferase activity"/>
    <property type="evidence" value="ECO:0007669"/>
    <property type="project" value="TreeGrafter"/>
</dbReference>
<evidence type="ECO:0000256" key="6">
    <source>
        <dbReference type="SAM" id="Phobius"/>
    </source>
</evidence>
<evidence type="ECO:0000256" key="1">
    <source>
        <dbReference type="ARBA" id="ARBA00004606"/>
    </source>
</evidence>
<keyword evidence="4" id="KW-0808">Transferase</keyword>
<dbReference type="PANTHER" id="PTHR31121:SF10">
    <property type="entry name" value="MANNOSYLTRANSFERASE KTR2-RELATED"/>
    <property type="match status" value="1"/>
</dbReference>
<dbReference type="eggNOG" id="KOG4472">
    <property type="taxonomic scope" value="Eukaryota"/>
</dbReference>
<dbReference type="EMBL" id="HE650827">
    <property type="protein sequence ID" value="CCF59096.1"/>
    <property type="molecule type" value="Genomic_DNA"/>
</dbReference>
<accession>H2AXJ6</accession>
<name>H2AXJ6_KAZAF</name>
<evidence type="ECO:0000256" key="5">
    <source>
        <dbReference type="ARBA" id="ARBA00022968"/>
    </source>
</evidence>
<evidence type="ECO:0000256" key="3">
    <source>
        <dbReference type="ARBA" id="ARBA00022676"/>
    </source>
</evidence>
<dbReference type="FunFam" id="3.90.550.10:FF:000051">
    <property type="entry name" value="Alpha-1,2-mannosyltransferase (Ktr4)"/>
    <property type="match status" value="1"/>
</dbReference>
<dbReference type="PANTHER" id="PTHR31121">
    <property type="entry name" value="ALPHA-1,2 MANNOSYLTRANSFERASE KTR1"/>
    <property type="match status" value="1"/>
</dbReference>
<keyword evidence="6" id="KW-0812">Transmembrane</keyword>
<proteinExistence type="inferred from homology"/>
<dbReference type="Pfam" id="PF01793">
    <property type="entry name" value="Glyco_transf_15"/>
    <property type="match status" value="1"/>
</dbReference>
<evidence type="ECO:0000313" key="8">
    <source>
        <dbReference type="Proteomes" id="UP000005220"/>
    </source>
</evidence>
<organism evidence="7 8">
    <name type="scientific">Kazachstania africana (strain ATCC 22294 / BCRC 22015 / CBS 2517 / CECT 1963 / NBRC 1671 / NRRL Y-8276)</name>
    <name type="common">Yeast</name>
    <name type="synonym">Kluyveromyces africanus</name>
    <dbReference type="NCBI Taxonomy" id="1071382"/>
    <lineage>
        <taxon>Eukaryota</taxon>
        <taxon>Fungi</taxon>
        <taxon>Dikarya</taxon>
        <taxon>Ascomycota</taxon>
        <taxon>Saccharomycotina</taxon>
        <taxon>Saccharomycetes</taxon>
        <taxon>Saccharomycetales</taxon>
        <taxon>Saccharomycetaceae</taxon>
        <taxon>Kazachstania</taxon>
    </lineage>
</organism>
<dbReference type="SUPFAM" id="SSF53448">
    <property type="entry name" value="Nucleotide-diphospho-sugar transferases"/>
    <property type="match status" value="1"/>
</dbReference>
<protein>
    <recommendedName>
        <fullName evidence="9">Glycosyltransferase family 15 protein</fullName>
    </recommendedName>
</protein>
<dbReference type="GO" id="GO:0000032">
    <property type="term" value="P:cell wall mannoprotein biosynthetic process"/>
    <property type="evidence" value="ECO:0007669"/>
    <property type="project" value="TreeGrafter"/>
</dbReference>
<dbReference type="GO" id="GO:0006487">
    <property type="term" value="P:protein N-linked glycosylation"/>
    <property type="evidence" value="ECO:0007669"/>
    <property type="project" value="TreeGrafter"/>
</dbReference>
<sequence length="421" mass="50160">MLIDQLKSRIRGFVYLIICICLVKTFVMYKWANGTFYTDAYYIRRSEEALRANQLLSRRYMLSNVKLSTNSYVKHDTIGPTQLGRFQRENATLLMLVRNEELAGALRAMRSLEDRFNKNYHYDWIFLNDVPFEDIFIETTSAMASGITKYAVVPSSDWSTPNWIDQDLYARQREYMTKIKVLHGESESYRNMCRFYSGFFFRQEVLDNYDYYFRVEPDVEYFCDFSYDPFKIMKEQNKKYGFVISLHEYEDTIPTLWEAVDEYIQEDEGYDIDMENNIFDFIIQEDSISSAKVFDSNSDYNLCHFWTNFEIADLNFFRSDKYLRFFNYLDSKGGFYYERWGDAPIHTIAASLFLRPDEVIHFEQIGYKHSPYFACPSAYSYRLNQRCLCDYAGTGNIHLEAISCLQEWWKWGGGKTFMSNY</sequence>
<keyword evidence="8" id="KW-1185">Reference proteome</keyword>
<dbReference type="RefSeq" id="XP_003958231.1">
    <property type="nucleotide sequence ID" value="XM_003958182.1"/>
</dbReference>
<dbReference type="HOGENOM" id="CLU_024327_4_2_1"/>
<gene>
    <name evidence="7" type="primary">KAFR0G00630</name>
    <name evidence="7" type="ORF">KAFR_0G00630</name>
</gene>
<keyword evidence="5" id="KW-0735">Signal-anchor</keyword>
<dbReference type="GO" id="GO:0016020">
    <property type="term" value="C:membrane"/>
    <property type="evidence" value="ECO:0007669"/>
    <property type="project" value="UniProtKB-SubCell"/>
</dbReference>
<dbReference type="OrthoDB" id="439943at2759"/>
<evidence type="ECO:0000256" key="2">
    <source>
        <dbReference type="ARBA" id="ARBA00007677"/>
    </source>
</evidence>
<dbReference type="InterPro" id="IPR029044">
    <property type="entry name" value="Nucleotide-diphossugar_trans"/>
</dbReference>
<keyword evidence="6" id="KW-1133">Transmembrane helix</keyword>
<keyword evidence="6" id="KW-0472">Membrane</keyword>
<dbReference type="InterPro" id="IPR002685">
    <property type="entry name" value="Glyco_trans_15"/>
</dbReference>
<feature type="transmembrane region" description="Helical" evidence="6">
    <location>
        <begin position="12"/>
        <end position="32"/>
    </location>
</feature>
<keyword evidence="3" id="KW-0328">Glycosyltransferase</keyword>
<reference evidence="7 8" key="1">
    <citation type="journal article" date="2011" name="Proc. Natl. Acad. Sci. U.S.A.">
        <title>Evolutionary erosion of yeast sex chromosomes by mating-type switching accidents.</title>
        <authorList>
            <person name="Gordon J.L."/>
            <person name="Armisen D."/>
            <person name="Proux-Wera E."/>
            <person name="Oheigeartaigh S.S."/>
            <person name="Byrne K.P."/>
            <person name="Wolfe K.H."/>
        </authorList>
    </citation>
    <scope>NUCLEOTIDE SEQUENCE [LARGE SCALE GENOMIC DNA]</scope>
    <source>
        <strain evidence="8">ATCC 22294 / BCRC 22015 / CBS 2517 / CECT 1963 / NBRC 1671 / NRRL Y-8276</strain>
    </source>
</reference>
<evidence type="ECO:0000313" key="7">
    <source>
        <dbReference type="EMBL" id="CCF59096.1"/>
    </source>
</evidence>
<evidence type="ECO:0000256" key="4">
    <source>
        <dbReference type="ARBA" id="ARBA00022679"/>
    </source>
</evidence>
<dbReference type="Proteomes" id="UP000005220">
    <property type="component" value="Chromosome 7"/>
</dbReference>
<dbReference type="KEGG" id="kaf:KAFR_0G00630"/>
<dbReference type="AlphaFoldDB" id="H2AXJ6"/>